<evidence type="ECO:0000256" key="5">
    <source>
        <dbReference type="SAM" id="MobiDB-lite"/>
    </source>
</evidence>
<reference evidence="6 7" key="1">
    <citation type="submission" date="2024-03" db="EMBL/GenBank/DDBJ databases">
        <title>A high-quality draft genome sequence of Diaporthe vaccinii, a causative agent of upright dieback and viscid rot disease in cranberry plants.</title>
        <authorList>
            <person name="Sarrasin M."/>
            <person name="Lang B.F."/>
            <person name="Burger G."/>
        </authorList>
    </citation>
    <scope>NUCLEOTIDE SEQUENCE [LARGE SCALE GENOMIC DNA]</scope>
    <source>
        <strain evidence="6 7">IS7</strain>
    </source>
</reference>
<dbReference type="PANTHER" id="PTHR42877:SF2">
    <property type="entry name" value="FAD_NAD(P)-BINDING DOMAIN-CONTAINING PROTEIN"/>
    <property type="match status" value="1"/>
</dbReference>
<evidence type="ECO:0000256" key="2">
    <source>
        <dbReference type="ARBA" id="ARBA00022630"/>
    </source>
</evidence>
<keyword evidence="2" id="KW-0285">Flavoprotein</keyword>
<evidence type="ECO:0000256" key="1">
    <source>
        <dbReference type="ARBA" id="ARBA00010139"/>
    </source>
</evidence>
<dbReference type="EMBL" id="JBAWTH010000062">
    <property type="protein sequence ID" value="KAL2280941.1"/>
    <property type="molecule type" value="Genomic_DNA"/>
</dbReference>
<gene>
    <name evidence="6" type="ORF">FJTKL_12245</name>
</gene>
<evidence type="ECO:0000256" key="4">
    <source>
        <dbReference type="ARBA" id="ARBA00023002"/>
    </source>
</evidence>
<dbReference type="Pfam" id="PF00743">
    <property type="entry name" value="FMO-like"/>
    <property type="match status" value="1"/>
</dbReference>
<evidence type="ECO:0000256" key="3">
    <source>
        <dbReference type="ARBA" id="ARBA00022827"/>
    </source>
</evidence>
<organism evidence="6 7">
    <name type="scientific">Diaporthe vaccinii</name>
    <dbReference type="NCBI Taxonomy" id="105482"/>
    <lineage>
        <taxon>Eukaryota</taxon>
        <taxon>Fungi</taxon>
        <taxon>Dikarya</taxon>
        <taxon>Ascomycota</taxon>
        <taxon>Pezizomycotina</taxon>
        <taxon>Sordariomycetes</taxon>
        <taxon>Sordariomycetidae</taxon>
        <taxon>Diaporthales</taxon>
        <taxon>Diaporthaceae</taxon>
        <taxon>Diaporthe</taxon>
        <taxon>Diaporthe eres species complex</taxon>
    </lineage>
</organism>
<protein>
    <submittedName>
        <fullName evidence="6">Uncharacterized protein</fullName>
    </submittedName>
</protein>
<dbReference type="PANTHER" id="PTHR42877">
    <property type="entry name" value="L-ORNITHINE N(5)-MONOOXYGENASE-RELATED"/>
    <property type="match status" value="1"/>
</dbReference>
<dbReference type="InterPro" id="IPR020946">
    <property type="entry name" value="Flavin_mOase-like"/>
</dbReference>
<dbReference type="InterPro" id="IPR036188">
    <property type="entry name" value="FAD/NAD-bd_sf"/>
</dbReference>
<accession>A0ABR4EER5</accession>
<keyword evidence="7" id="KW-1185">Reference proteome</keyword>
<feature type="region of interest" description="Disordered" evidence="5">
    <location>
        <begin position="1"/>
        <end position="22"/>
    </location>
</feature>
<evidence type="ECO:0000313" key="6">
    <source>
        <dbReference type="EMBL" id="KAL2280941.1"/>
    </source>
</evidence>
<comment type="caution">
    <text evidence="6">The sequence shown here is derived from an EMBL/GenBank/DDBJ whole genome shotgun (WGS) entry which is preliminary data.</text>
</comment>
<dbReference type="InterPro" id="IPR051209">
    <property type="entry name" value="FAD-bind_Monooxygenase_sf"/>
</dbReference>
<proteinExistence type="inferred from homology"/>
<dbReference type="Gene3D" id="3.50.50.60">
    <property type="entry name" value="FAD/NAD(P)-binding domain"/>
    <property type="match status" value="2"/>
</dbReference>
<name>A0ABR4EER5_9PEZI</name>
<feature type="compositionally biased region" description="Polar residues" evidence="5">
    <location>
        <begin position="1"/>
        <end position="12"/>
    </location>
</feature>
<dbReference type="SUPFAM" id="SSF51905">
    <property type="entry name" value="FAD/NAD(P)-binding domain"/>
    <property type="match status" value="1"/>
</dbReference>
<dbReference type="Proteomes" id="UP001600888">
    <property type="component" value="Unassembled WGS sequence"/>
</dbReference>
<comment type="similarity">
    <text evidence="1">Belongs to the FAD-binding monooxygenase family.</text>
</comment>
<sequence length="585" mass="65375">MDSSNAPNTANGTVPGATTRYGKPLPPSWIPLYQKPLGTPTRRLRVVTIGAAVAGMGFAYKLQHVHKMTTEGIDGSEDPLVEHTIYEANEDIGGTWLVNTYPGVACDVPAHLYAFPFEPNPNWSSFYASGAEVLAYFKRTVAKYNLDRDVKLNHRVEHARFDEADGRWHLRVRRVDTDEVVDDTCDILVSATGFLSQWHWPSIPGLHDFQGHLAHSAGWDSQGEYDYDGKRIGIIGNGSSAIQILPQLAPGAAHLVNFMRHPTWITAGLGSAAIDGAANYTYTDAEKRGFADDPDSLKQYRKRLQQATNTGFELYVKGSRAQEEALRATAQTMRERLGGDEELARKLIPDWEVGCRRATPGPGYLEAFTRDNVSLVTDGIERVTASGIRTHGGEEFDLDAIVCATGFDVSHRPPWPLIGRTGVSLAEHWKEEPYSYLSLMATGFPNFFMFGGPNSPVGHGSLMSQLQWSAEWMCKWVKKMAYEDIKFINPKPEAVEEFNAYADEIMQTLVWSGGCRSWYKNHRVDGRVTAVWGGSAITYHEMIKELRPEDFHIEYRSRNRFKFMGNGRAAMESMPGADLAFYIYK</sequence>
<evidence type="ECO:0000313" key="7">
    <source>
        <dbReference type="Proteomes" id="UP001600888"/>
    </source>
</evidence>
<keyword evidence="3" id="KW-0274">FAD</keyword>
<keyword evidence="4" id="KW-0560">Oxidoreductase</keyword>